<evidence type="ECO:0000313" key="11">
    <source>
        <dbReference type="Proteomes" id="UP001207116"/>
    </source>
</evidence>
<dbReference type="SUPFAM" id="SSF51197">
    <property type="entry name" value="Clavaminate synthase-like"/>
    <property type="match status" value="1"/>
</dbReference>
<dbReference type="RefSeq" id="WP_266013811.1">
    <property type="nucleotide sequence ID" value="NZ_JAPFQP010000003.1"/>
</dbReference>
<keyword evidence="3" id="KW-0227">DNA damage</keyword>
<keyword evidence="8" id="KW-0234">DNA repair</keyword>
<comment type="caution">
    <text evidence="10">The sequence shown here is derived from an EMBL/GenBank/DDBJ whole genome shotgun (WGS) entry which is preliminary data.</text>
</comment>
<dbReference type="InterPro" id="IPR005123">
    <property type="entry name" value="Oxoglu/Fe-dep_dioxygenase_dom"/>
</dbReference>
<keyword evidence="5 10" id="KW-0223">Dioxygenase</keyword>
<dbReference type="Gene3D" id="2.60.120.590">
    <property type="entry name" value="Alpha-ketoglutarate-dependent dioxygenase AlkB-like"/>
    <property type="match status" value="1"/>
</dbReference>
<sequence>MASPGLGGEKLELPDSDIWYYPAFLKPAAATKYFEKLRRETPWQQDDIKVFGKTYAQPRLTALYGNNQKPYQYSSITMHPREFTPLLEGLKADIEEIAGISFSSCLLNLYRDGRDSNGWHADDEKELGINPVIASLSLGEARSFHFKHKTNKDLRHRMTLEHGSLLLMQGTTQHHWLHQIPKTKRPIGERINLTFRVIQ</sequence>
<evidence type="ECO:0000256" key="1">
    <source>
        <dbReference type="ARBA" id="ARBA00001954"/>
    </source>
</evidence>
<evidence type="ECO:0000256" key="6">
    <source>
        <dbReference type="ARBA" id="ARBA00023002"/>
    </source>
</evidence>
<name>A0AAE3MMY6_9FLAO</name>
<evidence type="ECO:0000256" key="3">
    <source>
        <dbReference type="ARBA" id="ARBA00022763"/>
    </source>
</evidence>
<evidence type="ECO:0000256" key="2">
    <source>
        <dbReference type="ARBA" id="ARBA00022723"/>
    </source>
</evidence>
<keyword evidence="7" id="KW-0408">Iron</keyword>
<accession>A0AAE3MMY6</accession>
<dbReference type="Pfam" id="PF13532">
    <property type="entry name" value="2OG-FeII_Oxy_2"/>
    <property type="match status" value="1"/>
</dbReference>
<dbReference type="GO" id="GO:0032451">
    <property type="term" value="F:demethylase activity"/>
    <property type="evidence" value="ECO:0007669"/>
    <property type="project" value="UniProtKB-ARBA"/>
</dbReference>
<dbReference type="PANTHER" id="PTHR31212">
    <property type="entry name" value="ALPHA-KETOGLUTARATE-DEPENDENT DIOXYGENASE ALKB HOMOLOG 3"/>
    <property type="match status" value="1"/>
</dbReference>
<feature type="domain" description="Fe2OG dioxygenase" evidence="9">
    <location>
        <begin position="101"/>
        <end position="199"/>
    </location>
</feature>
<protein>
    <submittedName>
        <fullName evidence="10">Alpha-ketoglutarate-dependent dioxygenase AlkB</fullName>
    </submittedName>
</protein>
<dbReference type="InterPro" id="IPR037151">
    <property type="entry name" value="AlkB-like_sf"/>
</dbReference>
<keyword evidence="2" id="KW-0479">Metal-binding</keyword>
<gene>
    <name evidence="10" type="ORF">OO016_11225</name>
</gene>
<dbReference type="GO" id="GO:0140097">
    <property type="term" value="F:catalytic activity, acting on DNA"/>
    <property type="evidence" value="ECO:0007669"/>
    <property type="project" value="UniProtKB-ARBA"/>
</dbReference>
<dbReference type="GO" id="GO:0006307">
    <property type="term" value="P:DNA alkylation repair"/>
    <property type="evidence" value="ECO:0007669"/>
    <property type="project" value="InterPro"/>
</dbReference>
<keyword evidence="6" id="KW-0560">Oxidoreductase</keyword>
<dbReference type="GO" id="GO:0046872">
    <property type="term" value="F:metal ion binding"/>
    <property type="evidence" value="ECO:0007669"/>
    <property type="project" value="UniProtKB-KW"/>
</dbReference>
<dbReference type="GO" id="GO:0016787">
    <property type="term" value="F:hydrolase activity"/>
    <property type="evidence" value="ECO:0007669"/>
    <property type="project" value="UniProtKB-ARBA"/>
</dbReference>
<organism evidence="10 11">
    <name type="scientific">Lentiprolixibacter aurantiacus</name>
    <dbReference type="NCBI Taxonomy" id="2993939"/>
    <lineage>
        <taxon>Bacteria</taxon>
        <taxon>Pseudomonadati</taxon>
        <taxon>Bacteroidota</taxon>
        <taxon>Flavobacteriia</taxon>
        <taxon>Flavobacteriales</taxon>
        <taxon>Flavobacteriaceae</taxon>
        <taxon>Lentiprolixibacter</taxon>
    </lineage>
</organism>
<evidence type="ECO:0000256" key="5">
    <source>
        <dbReference type="ARBA" id="ARBA00022964"/>
    </source>
</evidence>
<dbReference type="EMBL" id="JAPFQP010000003">
    <property type="protein sequence ID" value="MCX2720173.1"/>
    <property type="molecule type" value="Genomic_DNA"/>
</dbReference>
<keyword evidence="11" id="KW-1185">Reference proteome</keyword>
<dbReference type="InterPro" id="IPR032854">
    <property type="entry name" value="ALKBH3"/>
</dbReference>
<evidence type="ECO:0000259" key="9">
    <source>
        <dbReference type="PROSITE" id="PS51471"/>
    </source>
</evidence>
<evidence type="ECO:0000256" key="8">
    <source>
        <dbReference type="ARBA" id="ARBA00023204"/>
    </source>
</evidence>
<evidence type="ECO:0000313" key="10">
    <source>
        <dbReference type="EMBL" id="MCX2720173.1"/>
    </source>
</evidence>
<evidence type="ECO:0000256" key="7">
    <source>
        <dbReference type="ARBA" id="ARBA00023004"/>
    </source>
</evidence>
<proteinExistence type="predicted"/>
<dbReference type="PANTHER" id="PTHR31212:SF4">
    <property type="entry name" value="ALPHA-KETOGLUTARATE-DEPENDENT DIOXYGENASE ALKB HOMOLOG 3"/>
    <property type="match status" value="1"/>
</dbReference>
<comment type="cofactor">
    <cofactor evidence="1">
        <name>Fe(2+)</name>
        <dbReference type="ChEBI" id="CHEBI:29033"/>
    </cofactor>
</comment>
<evidence type="ECO:0000256" key="4">
    <source>
        <dbReference type="ARBA" id="ARBA00022842"/>
    </source>
</evidence>
<dbReference type="GO" id="GO:0051213">
    <property type="term" value="F:dioxygenase activity"/>
    <property type="evidence" value="ECO:0007669"/>
    <property type="project" value="UniProtKB-KW"/>
</dbReference>
<dbReference type="Proteomes" id="UP001207116">
    <property type="component" value="Unassembled WGS sequence"/>
</dbReference>
<dbReference type="FunFam" id="2.60.120.590:FF:000004">
    <property type="entry name" value="DNA oxidative demethylase ALKBH2"/>
    <property type="match status" value="1"/>
</dbReference>
<reference evidence="10" key="1">
    <citation type="submission" date="2022-11" db="EMBL/GenBank/DDBJ databases">
        <title>The characterization of three novel Bacteroidetes species and genomic analysis of their roles in tidal elemental geochemical cycles.</title>
        <authorList>
            <person name="Ma K.-J."/>
        </authorList>
    </citation>
    <scope>NUCLEOTIDE SEQUENCE</scope>
    <source>
        <strain evidence="10">M415</strain>
    </source>
</reference>
<dbReference type="InterPro" id="IPR027450">
    <property type="entry name" value="AlkB-like"/>
</dbReference>
<dbReference type="GO" id="GO:0016705">
    <property type="term" value="F:oxidoreductase activity, acting on paired donors, with incorporation or reduction of molecular oxygen"/>
    <property type="evidence" value="ECO:0007669"/>
    <property type="project" value="UniProtKB-ARBA"/>
</dbReference>
<keyword evidence="4" id="KW-0460">Magnesium</keyword>
<dbReference type="PROSITE" id="PS51471">
    <property type="entry name" value="FE2OG_OXY"/>
    <property type="match status" value="1"/>
</dbReference>
<dbReference type="AlphaFoldDB" id="A0AAE3MMY6"/>